<keyword evidence="2" id="KW-1003">Cell membrane</keyword>
<comment type="subcellular location">
    <subcellularLocation>
        <location evidence="1">Cell membrane</location>
        <topology evidence="1">Multi-pass membrane protein</topology>
    </subcellularLocation>
</comment>
<dbReference type="InterPro" id="IPR017850">
    <property type="entry name" value="Alkaline_phosphatase_core_sf"/>
</dbReference>
<dbReference type="SUPFAM" id="SSF53649">
    <property type="entry name" value="Alkaline phosphatase-like"/>
    <property type="match status" value="1"/>
</dbReference>
<dbReference type="PANTHER" id="PTHR47371">
    <property type="entry name" value="LIPOTEICHOIC ACID SYNTHASE"/>
    <property type="match status" value="1"/>
</dbReference>
<proteinExistence type="predicted"/>
<evidence type="ECO:0000259" key="7">
    <source>
        <dbReference type="Pfam" id="PF00884"/>
    </source>
</evidence>
<dbReference type="InterPro" id="IPR000917">
    <property type="entry name" value="Sulfatase_N"/>
</dbReference>
<evidence type="ECO:0000256" key="1">
    <source>
        <dbReference type="ARBA" id="ARBA00004651"/>
    </source>
</evidence>
<dbReference type="EMBL" id="JAQYXL010000001">
    <property type="protein sequence ID" value="MEN3228912.1"/>
    <property type="molecule type" value="Genomic_DNA"/>
</dbReference>
<feature type="domain" description="Sulfatase N-terminal" evidence="7">
    <location>
        <begin position="224"/>
        <end position="443"/>
    </location>
</feature>
<feature type="transmembrane region" description="Helical" evidence="6">
    <location>
        <begin position="58"/>
        <end position="74"/>
    </location>
</feature>
<dbReference type="Pfam" id="PF00884">
    <property type="entry name" value="Sulfatase"/>
    <property type="match status" value="1"/>
</dbReference>
<evidence type="ECO:0000256" key="3">
    <source>
        <dbReference type="ARBA" id="ARBA00022692"/>
    </source>
</evidence>
<reference evidence="8 9" key="1">
    <citation type="journal article" date="2023" name="PLoS ONE">
        <title>Complete genome assembly of Hawai'i environmental nontuberculous mycobacteria reveals unexpected co-isolation with methylobacteria.</title>
        <authorList>
            <person name="Hendrix J."/>
            <person name="Epperson L.E."/>
            <person name="Tong E.I."/>
            <person name="Chan Y.L."/>
            <person name="Hasan N.A."/>
            <person name="Dawrs S.N."/>
            <person name="Norton G.J."/>
            <person name="Virdi R."/>
            <person name="Crooks J.L."/>
            <person name="Chan E.D."/>
            <person name="Honda J.R."/>
            <person name="Strong M."/>
        </authorList>
    </citation>
    <scope>NUCLEOTIDE SEQUENCE [LARGE SCALE GENOMIC DNA]</scope>
    <source>
        <strain evidence="8 9">NJH_HI01</strain>
    </source>
</reference>
<dbReference type="CDD" id="cd16015">
    <property type="entry name" value="LTA_synthase"/>
    <property type="match status" value="1"/>
</dbReference>
<evidence type="ECO:0000313" key="8">
    <source>
        <dbReference type="EMBL" id="MEN3228912.1"/>
    </source>
</evidence>
<keyword evidence="9" id="KW-1185">Reference proteome</keyword>
<evidence type="ECO:0000256" key="4">
    <source>
        <dbReference type="ARBA" id="ARBA00022989"/>
    </source>
</evidence>
<protein>
    <submittedName>
        <fullName evidence="8">LTA synthase family protein</fullName>
    </submittedName>
</protein>
<evidence type="ECO:0000256" key="5">
    <source>
        <dbReference type="ARBA" id="ARBA00023136"/>
    </source>
</evidence>
<dbReference type="InterPro" id="IPR050448">
    <property type="entry name" value="OpgB/LTA_synthase_biosynth"/>
</dbReference>
<feature type="transmembrane region" description="Helical" evidence="6">
    <location>
        <begin position="6"/>
        <end position="24"/>
    </location>
</feature>
<feature type="transmembrane region" description="Helical" evidence="6">
    <location>
        <begin position="112"/>
        <end position="131"/>
    </location>
</feature>
<keyword evidence="3 6" id="KW-0812">Transmembrane</keyword>
<keyword evidence="5 6" id="KW-0472">Membrane</keyword>
<name>A0ABU9ZC50_9HYPH</name>
<feature type="transmembrane region" description="Helical" evidence="6">
    <location>
        <begin position="143"/>
        <end position="162"/>
    </location>
</feature>
<comment type="caution">
    <text evidence="8">The sequence shown here is derived from an EMBL/GenBank/DDBJ whole genome shotgun (WGS) entry which is preliminary data.</text>
</comment>
<dbReference type="PANTHER" id="PTHR47371:SF3">
    <property type="entry name" value="PHOSPHOGLYCEROL TRANSFERASE I"/>
    <property type="match status" value="1"/>
</dbReference>
<evidence type="ECO:0000256" key="6">
    <source>
        <dbReference type="SAM" id="Phobius"/>
    </source>
</evidence>
<evidence type="ECO:0000256" key="2">
    <source>
        <dbReference type="ARBA" id="ARBA00022475"/>
    </source>
</evidence>
<dbReference type="Proteomes" id="UP001404845">
    <property type="component" value="Unassembled WGS sequence"/>
</dbReference>
<gene>
    <name evidence="8" type="ORF">PUR21_14915</name>
</gene>
<keyword evidence="4 6" id="KW-1133">Transmembrane helix</keyword>
<sequence length="498" mass="53401">MSLTTTLVPLAVALIGAFAIEAVAAPRRPSLRPADLAIRFIGYALVTLFWFQFSWRPWLAASSCLLTLAILSVVDRLKRQVIGEPVVFSDLALLAQVPRHPQLYYTLPLSDLRIAGPLLLGLAMVIAWYALEPTALPDGAGAAALAILGLPALLAALVVAGLSKPGQAALRRLFPRPDLTRDVARYGLIATMMGYGLRRLGEADVRPSPESAESAGSGGDNEIVVVVQLESFLDPARIGGPDLPVMGRIRAQAAQYGRLAVPAHGAYTMRSEHAVLTGLDPDGLGFGRYDPYLARKGDEPTSLARLARAAGFETVFVHPFHRDFFDRAQVFRRLGFDRLVMEEDFSGAARIGPYIADVAVAERILAEIAPGGDPAPGRRRFVFSVTMENHGPWNPGRLAGIDEPLAQYFHHVAHTGNAVERLIDGLAGRRAVLCVFGDHAPSLPDCRPPASGPLATDYALFRFGRGESGPPARIDLTAAQLGCVLRDALALKQAGLRG</sequence>
<feature type="transmembrane region" description="Helical" evidence="6">
    <location>
        <begin position="36"/>
        <end position="52"/>
    </location>
</feature>
<organism evidence="8 9">
    <name type="scientific">Methylorubrum rhodesianum</name>
    <dbReference type="NCBI Taxonomy" id="29427"/>
    <lineage>
        <taxon>Bacteria</taxon>
        <taxon>Pseudomonadati</taxon>
        <taxon>Pseudomonadota</taxon>
        <taxon>Alphaproteobacteria</taxon>
        <taxon>Hyphomicrobiales</taxon>
        <taxon>Methylobacteriaceae</taxon>
        <taxon>Methylorubrum</taxon>
    </lineage>
</organism>
<dbReference type="RefSeq" id="WP_200671521.1">
    <property type="nucleotide sequence ID" value="NZ_JACWCW010000071.1"/>
</dbReference>
<accession>A0ABU9ZC50</accession>
<evidence type="ECO:0000313" key="9">
    <source>
        <dbReference type="Proteomes" id="UP001404845"/>
    </source>
</evidence>
<dbReference type="Gene3D" id="3.40.720.10">
    <property type="entry name" value="Alkaline Phosphatase, subunit A"/>
    <property type="match status" value="1"/>
</dbReference>